<dbReference type="InterPro" id="IPR002915">
    <property type="entry name" value="DeoC/FbaB/LacD_aldolase"/>
</dbReference>
<dbReference type="NCBIfam" id="NF009498">
    <property type="entry name" value="PRK12858.1"/>
    <property type="match status" value="1"/>
</dbReference>
<dbReference type="PANTHER" id="PTHR39340">
    <property type="entry name" value="SULFOFRUCTOSEPHOSPHATE ALDOLASE"/>
    <property type="match status" value="1"/>
</dbReference>
<dbReference type="PANTHER" id="PTHR39340:SF1">
    <property type="entry name" value="SULFOFRUCTOSEPHOSPHATE ALDOLASE"/>
    <property type="match status" value="1"/>
</dbReference>
<dbReference type="EMBL" id="CP141614">
    <property type="protein sequence ID" value="WRP13679.1"/>
    <property type="molecule type" value="Genomic_DNA"/>
</dbReference>
<proteinExistence type="inferred from homology"/>
<evidence type="ECO:0000313" key="4">
    <source>
        <dbReference type="Proteomes" id="UP001333102"/>
    </source>
</evidence>
<evidence type="ECO:0000256" key="2">
    <source>
        <dbReference type="ARBA" id="ARBA00023239"/>
    </source>
</evidence>
<organism evidence="3 4">
    <name type="scientific">Geochorda subterranea</name>
    <dbReference type="NCBI Taxonomy" id="3109564"/>
    <lineage>
        <taxon>Bacteria</taxon>
        <taxon>Bacillati</taxon>
        <taxon>Bacillota</taxon>
        <taxon>Limnochordia</taxon>
        <taxon>Limnochordales</taxon>
        <taxon>Geochordaceae</taxon>
        <taxon>Geochorda</taxon>
    </lineage>
</organism>
<dbReference type="InterPro" id="IPR050552">
    <property type="entry name" value="LacD_aldolase"/>
</dbReference>
<accession>A0ABZ1BLX0</accession>
<name>A0ABZ1BLX0_9FIRM</name>
<reference evidence="4" key="1">
    <citation type="submission" date="2023-12" db="EMBL/GenBank/DDBJ databases">
        <title>Novel isolates from deep terrestrial aquifers shed light on the physiology and ecology of the class Limnochordia.</title>
        <authorList>
            <person name="Karnachuk O.V."/>
            <person name="Lukina A.P."/>
            <person name="Avakyan M.R."/>
            <person name="Kadnikov V."/>
            <person name="Begmatov S."/>
            <person name="Beletsky A.V."/>
            <person name="Mardanov A.V."/>
            <person name="Ravin N.V."/>
        </authorList>
    </citation>
    <scope>NUCLEOTIDE SEQUENCE [LARGE SCALE GENOMIC DNA]</scope>
    <source>
        <strain evidence="4">LN</strain>
    </source>
</reference>
<dbReference type="InterPro" id="IPR013785">
    <property type="entry name" value="Aldolase_TIM"/>
</dbReference>
<keyword evidence="4" id="KW-1185">Reference proteome</keyword>
<comment type="similarity">
    <text evidence="1">Belongs to the aldolase LacD family.</text>
</comment>
<protein>
    <submittedName>
        <fullName evidence="3">Tagatose 1,6-diphosphate aldolase</fullName>
    </submittedName>
</protein>
<dbReference type="Pfam" id="PF01791">
    <property type="entry name" value="DeoC"/>
    <property type="match status" value="1"/>
</dbReference>
<keyword evidence="2" id="KW-0456">Lyase</keyword>
<dbReference type="Proteomes" id="UP001333102">
    <property type="component" value="Chromosome"/>
</dbReference>
<gene>
    <name evidence="3" type="ORF">VLY81_09510</name>
</gene>
<sequence length="342" mass="37175">MSAQRRRLSVGKMRGLRQISSPDGLVLLAAMDHRGNLRRALAPEAPDSVGDEEMAAIKVDLARALASAEAGGTGVTGVLVDVEYGYRPLVYTGVLPGHVGALVSIEKTGYVRRPDGRVTELLPGLDPGKLRRMGASGVKLLVYYHPRATTAPQQRELVQRVAEACRQHDVLFVVEALSYPLDPGQEKTSPAFLAEKPDLVAQTAADLTGDGVDLFKAEFPGAVPEDGRIGDAERQRLLEACGALDAASRAPWVLLSEGVSFEAFCTEVEIAGQAGASGFMVGRAVWKDCVVRDGELRRRLLAERATPRMRHLSEMARRHCRPWTERIDTTPPAVEPEWYVGY</sequence>
<evidence type="ECO:0000313" key="3">
    <source>
        <dbReference type="EMBL" id="WRP13679.1"/>
    </source>
</evidence>
<dbReference type="Gene3D" id="3.20.20.70">
    <property type="entry name" value="Aldolase class I"/>
    <property type="match status" value="1"/>
</dbReference>
<dbReference type="SUPFAM" id="SSF51569">
    <property type="entry name" value="Aldolase"/>
    <property type="match status" value="1"/>
</dbReference>
<evidence type="ECO:0000256" key="1">
    <source>
        <dbReference type="ARBA" id="ARBA00008679"/>
    </source>
</evidence>